<evidence type="ECO:0000313" key="3">
    <source>
        <dbReference type="EMBL" id="QDU39435.1"/>
    </source>
</evidence>
<sequence length="535" mass="58831">MINNGTPRAGNAAVAIMVLLAVVVLAAAGFLFFGFSVGTSSAPVRVPPGGATSTAEPVKPLLEGWNEPAAAIVLTGEQHGYIEPCGCSENQSGGLARRADLVRQLREDREWPVTAFDLGGALRGDRVGRAQELMKFEFTRDAQAIMQYAAAALGREEAQLGADTLFQIHSQEAADNEQTPPFVAANLTLYGARDIGTPLEYRVVEVGDVRIAVTAVFGESTREATFPGGVGPDQLLIDLEPPTEALARVVPAMKAEEPDIMLLLSHADGDESRQLAEQFPDFQIVVTAEGPEDPLPRPEMIGETMLLQVGQKGKHAGVVGYYPDAEEPLKFELVEIDQQRFEEVDAIHELMQHYQTRLEEQRPDLQEPPLDHPSGADFVGVETCARCHTKAYNIWKKSRHAHAYESLIIGRKGQEENWIPRNFDAECLACHVTGWDAQSAWRYDSGFVDKATTPHLAGQQCENCHGPGSQHSELELALLDGGAVTDEHIEQRRAMQLTREQARDRLCIKCHDLDNSPNFDFDTYWPKVEHKGKLN</sequence>
<dbReference type="GO" id="GO:0016787">
    <property type="term" value="F:hydrolase activity"/>
    <property type="evidence" value="ECO:0007669"/>
    <property type="project" value="InterPro"/>
</dbReference>
<name>A0A517ZAB9_9PLAN</name>
<evidence type="ECO:0000313" key="4">
    <source>
        <dbReference type="Proteomes" id="UP000320496"/>
    </source>
</evidence>
<keyword evidence="1" id="KW-0472">Membrane</keyword>
<dbReference type="AlphaFoldDB" id="A0A517ZAB9"/>
<dbReference type="InterPro" id="IPR006179">
    <property type="entry name" value="5_nucleotidase/apyrase"/>
</dbReference>
<protein>
    <submittedName>
        <fullName evidence="3">Perchlorate reductase subunit gamma</fullName>
    </submittedName>
</protein>
<dbReference type="RefSeq" id="WP_197443583.1">
    <property type="nucleotide sequence ID" value="NZ_CP036275.1"/>
</dbReference>
<dbReference type="Pfam" id="PF13435">
    <property type="entry name" value="Cytochrome_C554"/>
    <property type="match status" value="1"/>
</dbReference>
<gene>
    <name evidence="3" type="primary">pcrC</name>
    <name evidence="3" type="ORF">Mal4_37800</name>
</gene>
<keyword evidence="1" id="KW-1133">Transmembrane helix</keyword>
<dbReference type="PANTHER" id="PTHR11575">
    <property type="entry name" value="5'-NUCLEOTIDASE-RELATED"/>
    <property type="match status" value="1"/>
</dbReference>
<reference evidence="3 4" key="1">
    <citation type="submission" date="2019-02" db="EMBL/GenBank/DDBJ databases">
        <title>Deep-cultivation of Planctomycetes and their phenomic and genomic characterization uncovers novel biology.</title>
        <authorList>
            <person name="Wiegand S."/>
            <person name="Jogler M."/>
            <person name="Boedeker C."/>
            <person name="Pinto D."/>
            <person name="Vollmers J."/>
            <person name="Rivas-Marin E."/>
            <person name="Kohn T."/>
            <person name="Peeters S.H."/>
            <person name="Heuer A."/>
            <person name="Rast P."/>
            <person name="Oberbeckmann S."/>
            <person name="Bunk B."/>
            <person name="Jeske O."/>
            <person name="Meyerdierks A."/>
            <person name="Storesund J.E."/>
            <person name="Kallscheuer N."/>
            <person name="Luecker S."/>
            <person name="Lage O.M."/>
            <person name="Pohl T."/>
            <person name="Merkel B.J."/>
            <person name="Hornburger P."/>
            <person name="Mueller R.-W."/>
            <person name="Bruemmer F."/>
            <person name="Labrenz M."/>
            <person name="Spormann A.M."/>
            <person name="Op den Camp H."/>
            <person name="Overmann J."/>
            <person name="Amann R."/>
            <person name="Jetten M.S.M."/>
            <person name="Mascher T."/>
            <person name="Medema M.H."/>
            <person name="Devos D.P."/>
            <person name="Kaster A.-K."/>
            <person name="Ovreas L."/>
            <person name="Rohde M."/>
            <person name="Galperin M.Y."/>
            <person name="Jogler C."/>
        </authorList>
    </citation>
    <scope>NUCLEOTIDE SEQUENCE [LARGE SCALE GENOMIC DNA]</scope>
    <source>
        <strain evidence="3 4">Mal4</strain>
    </source>
</reference>
<feature type="domain" description="Cytochrome c-552/4" evidence="2">
    <location>
        <begin position="383"/>
        <end position="466"/>
    </location>
</feature>
<dbReference type="GO" id="GO:0030288">
    <property type="term" value="C:outer membrane-bounded periplasmic space"/>
    <property type="evidence" value="ECO:0007669"/>
    <property type="project" value="TreeGrafter"/>
</dbReference>
<keyword evidence="4" id="KW-1185">Reference proteome</keyword>
<dbReference type="SUPFAM" id="SSF56300">
    <property type="entry name" value="Metallo-dependent phosphatases"/>
    <property type="match status" value="1"/>
</dbReference>
<feature type="transmembrane region" description="Helical" evidence="1">
    <location>
        <begin position="12"/>
        <end position="35"/>
    </location>
</feature>
<dbReference type="InterPro" id="IPR029052">
    <property type="entry name" value="Metallo-depent_PP-like"/>
</dbReference>
<dbReference type="Gene3D" id="3.60.21.10">
    <property type="match status" value="1"/>
</dbReference>
<dbReference type="SUPFAM" id="SSF48695">
    <property type="entry name" value="Multiheme cytochromes"/>
    <property type="match status" value="1"/>
</dbReference>
<organism evidence="3 4">
    <name type="scientific">Maioricimonas rarisocia</name>
    <dbReference type="NCBI Taxonomy" id="2528026"/>
    <lineage>
        <taxon>Bacteria</taxon>
        <taxon>Pseudomonadati</taxon>
        <taxon>Planctomycetota</taxon>
        <taxon>Planctomycetia</taxon>
        <taxon>Planctomycetales</taxon>
        <taxon>Planctomycetaceae</taxon>
        <taxon>Maioricimonas</taxon>
    </lineage>
</organism>
<keyword evidence="1" id="KW-0812">Transmembrane</keyword>
<proteinExistence type="predicted"/>
<dbReference type="GO" id="GO:0009166">
    <property type="term" value="P:nucleotide catabolic process"/>
    <property type="evidence" value="ECO:0007669"/>
    <property type="project" value="InterPro"/>
</dbReference>
<dbReference type="Gene3D" id="1.10.1130.10">
    <property type="entry name" value="Flavocytochrome C3, Chain A"/>
    <property type="match status" value="1"/>
</dbReference>
<evidence type="ECO:0000256" key="1">
    <source>
        <dbReference type="SAM" id="Phobius"/>
    </source>
</evidence>
<dbReference type="InterPro" id="IPR023155">
    <property type="entry name" value="Cyt_c-552/4"/>
</dbReference>
<dbReference type="EMBL" id="CP036275">
    <property type="protein sequence ID" value="QDU39435.1"/>
    <property type="molecule type" value="Genomic_DNA"/>
</dbReference>
<dbReference type="InterPro" id="IPR036280">
    <property type="entry name" value="Multihaem_cyt_sf"/>
</dbReference>
<dbReference type="PANTHER" id="PTHR11575:SF24">
    <property type="entry name" value="5'-NUCLEOTIDASE"/>
    <property type="match status" value="1"/>
</dbReference>
<evidence type="ECO:0000259" key="2">
    <source>
        <dbReference type="Pfam" id="PF13435"/>
    </source>
</evidence>
<dbReference type="KEGG" id="mri:Mal4_37800"/>
<accession>A0A517ZAB9</accession>
<dbReference type="Proteomes" id="UP000320496">
    <property type="component" value="Chromosome"/>
</dbReference>